<dbReference type="AlphaFoldDB" id="M3H1H3"/>
<evidence type="ECO:0000313" key="2">
    <source>
        <dbReference type="Proteomes" id="UP000011770"/>
    </source>
</evidence>
<proteinExistence type="predicted"/>
<organism evidence="1 2">
    <name type="scientific">Leptospira weilii serovar Topaz str. LT2116</name>
    <dbReference type="NCBI Taxonomy" id="1088540"/>
    <lineage>
        <taxon>Bacteria</taxon>
        <taxon>Pseudomonadati</taxon>
        <taxon>Spirochaetota</taxon>
        <taxon>Spirochaetia</taxon>
        <taxon>Leptospirales</taxon>
        <taxon>Leptospiraceae</taxon>
        <taxon>Leptospira</taxon>
    </lineage>
</organism>
<name>M3H1H3_9LEPT</name>
<protein>
    <submittedName>
        <fullName evidence="1">Uncharacterized protein</fullName>
    </submittedName>
</protein>
<reference evidence="1 2" key="1">
    <citation type="submission" date="2013-01" db="EMBL/GenBank/DDBJ databases">
        <authorList>
            <person name="Harkins D.M."/>
            <person name="Durkin A.S."/>
            <person name="Brinkac L.M."/>
            <person name="Haft D.H."/>
            <person name="Selengut J.D."/>
            <person name="Sanka R."/>
            <person name="DePew J."/>
            <person name="Purushe J."/>
            <person name="Tulsiani S.M."/>
            <person name="Graham G.C."/>
            <person name="Burns M.-A."/>
            <person name="Dohnt M.F."/>
            <person name="Smythe L.D."/>
            <person name="McKay D.B."/>
            <person name="Craig S.B."/>
            <person name="Vinetz J.M."/>
            <person name="Sutton G.G."/>
            <person name="Nierman W.C."/>
            <person name="Fouts D.E."/>
        </authorList>
    </citation>
    <scope>NUCLEOTIDE SEQUENCE [LARGE SCALE GENOMIC DNA]</scope>
    <source>
        <strain evidence="1 2">LT2116</strain>
    </source>
</reference>
<accession>M3H1H3</accession>
<comment type="caution">
    <text evidence="1">The sequence shown here is derived from an EMBL/GenBank/DDBJ whole genome shotgun (WGS) entry which is preliminary data.</text>
</comment>
<dbReference type="Proteomes" id="UP000011770">
    <property type="component" value="Unassembled WGS sequence"/>
</dbReference>
<dbReference type="EMBL" id="AHOR02000017">
    <property type="protein sequence ID" value="EMF82996.1"/>
    <property type="molecule type" value="Genomic_DNA"/>
</dbReference>
<sequence>MRFSNGAYFVKKFNSVESTPPVRITVSKKDSRVRQDEWTVQQIHIDKTAILFDINALDF</sequence>
<evidence type="ECO:0000313" key="1">
    <source>
        <dbReference type="EMBL" id="EMF82996.1"/>
    </source>
</evidence>
<gene>
    <name evidence="1" type="ORF">LEP1GSC188_3080</name>
</gene>